<sequence>MMSRRGMVRLASAALVGAGGFLALGAGVRRRDAARARAVLDMPVVAPETPLNVFHLGHSLVGRDMPAMLAQLAPAGHDYASQLGWGTPLLAHWEPDVPVNGFETENDHPKFAPAREALQSGDFDALVLTEMVELKDAIRYHDSAKYLAKWAQFARNARPDVRVYLYETWHNTDDPAGWLARIDDDYDTLWVQRVLMPAVVQTGVPIHVIPGGQALAAFVRAVDARGGVGNVAGRDALMARTPEGAVDTIHLSDLGAYLIALTHYATLYQRSPVGLPLALYRADGTAAVAPDAQSGELMQQIVWDVVRSTSFSGVAA</sequence>
<keyword evidence="2" id="KW-1185">Reference proteome</keyword>
<reference evidence="1 2" key="1">
    <citation type="submission" date="2020-08" db="EMBL/GenBank/DDBJ databases">
        <title>Genomic Encyclopedia of Type Strains, Phase IV (KMG-IV): sequencing the most valuable type-strain genomes for metagenomic binning, comparative biology and taxonomic classification.</title>
        <authorList>
            <person name="Goeker M."/>
        </authorList>
    </citation>
    <scope>NUCLEOTIDE SEQUENCE [LARGE SCALE GENOMIC DNA]</scope>
    <source>
        <strain evidence="1 2">DSM 102234</strain>
    </source>
</reference>
<dbReference type="PROSITE" id="PS51318">
    <property type="entry name" value="TAT"/>
    <property type="match status" value="1"/>
</dbReference>
<proteinExistence type="predicted"/>
<comment type="caution">
    <text evidence="1">The sequence shown here is derived from an EMBL/GenBank/DDBJ whole genome shotgun (WGS) entry which is preliminary data.</text>
</comment>
<evidence type="ECO:0000313" key="1">
    <source>
        <dbReference type="EMBL" id="MBB3992945.1"/>
    </source>
</evidence>
<accession>A0A7W6GYZ2</accession>
<dbReference type="GO" id="GO:0016788">
    <property type="term" value="F:hydrolase activity, acting on ester bonds"/>
    <property type="evidence" value="ECO:0007669"/>
    <property type="project" value="UniProtKB-ARBA"/>
</dbReference>
<dbReference type="RefSeq" id="WP_246423258.1">
    <property type="nucleotide sequence ID" value="NZ_JACIEI010000001.1"/>
</dbReference>
<dbReference type="Proteomes" id="UP000530268">
    <property type="component" value="Unassembled WGS sequence"/>
</dbReference>
<gene>
    <name evidence="1" type="ORF">GGR95_000564</name>
</gene>
<dbReference type="InterPro" id="IPR036514">
    <property type="entry name" value="SGNH_hydro_sf"/>
</dbReference>
<evidence type="ECO:0000313" key="2">
    <source>
        <dbReference type="Proteomes" id="UP000530268"/>
    </source>
</evidence>
<protein>
    <submittedName>
        <fullName evidence="1">Uncharacterized protein</fullName>
    </submittedName>
</protein>
<name>A0A7W6GYZ2_9RHOB</name>
<dbReference type="EMBL" id="JACIEI010000001">
    <property type="protein sequence ID" value="MBB3992945.1"/>
    <property type="molecule type" value="Genomic_DNA"/>
</dbReference>
<dbReference type="Gene3D" id="3.40.50.1110">
    <property type="entry name" value="SGNH hydrolase"/>
    <property type="match status" value="1"/>
</dbReference>
<organism evidence="1 2">
    <name type="scientific">Sulfitobacter undariae</name>
    <dbReference type="NCBI Taxonomy" id="1563671"/>
    <lineage>
        <taxon>Bacteria</taxon>
        <taxon>Pseudomonadati</taxon>
        <taxon>Pseudomonadota</taxon>
        <taxon>Alphaproteobacteria</taxon>
        <taxon>Rhodobacterales</taxon>
        <taxon>Roseobacteraceae</taxon>
        <taxon>Sulfitobacter</taxon>
    </lineage>
</organism>
<dbReference type="InterPro" id="IPR006311">
    <property type="entry name" value="TAT_signal"/>
</dbReference>
<dbReference type="AlphaFoldDB" id="A0A7W6GYZ2"/>